<evidence type="ECO:0000256" key="1">
    <source>
        <dbReference type="SAM" id="SignalP"/>
    </source>
</evidence>
<keyword evidence="1" id="KW-0732">Signal</keyword>
<dbReference type="AlphaFoldDB" id="A0A9D2N669"/>
<organism evidence="2 3">
    <name type="scientific">Candidatus Blautia merdigallinarum</name>
    <dbReference type="NCBI Taxonomy" id="2838495"/>
    <lineage>
        <taxon>Bacteria</taxon>
        <taxon>Bacillati</taxon>
        <taxon>Bacillota</taxon>
        <taxon>Clostridia</taxon>
        <taxon>Lachnospirales</taxon>
        <taxon>Lachnospiraceae</taxon>
        <taxon>Blautia</taxon>
    </lineage>
</organism>
<name>A0A9D2N669_9FIRM</name>
<evidence type="ECO:0000313" key="2">
    <source>
        <dbReference type="EMBL" id="HJC11327.1"/>
    </source>
</evidence>
<comment type="caution">
    <text evidence="2">The sequence shown here is derived from an EMBL/GenBank/DDBJ whole genome shotgun (WGS) entry which is preliminary data.</text>
</comment>
<dbReference type="EMBL" id="DWWV01000146">
    <property type="protein sequence ID" value="HJC11327.1"/>
    <property type="molecule type" value="Genomic_DNA"/>
</dbReference>
<feature type="chain" id="PRO_5038513752" evidence="1">
    <location>
        <begin position="35"/>
        <end position="479"/>
    </location>
</feature>
<dbReference type="Proteomes" id="UP000823893">
    <property type="component" value="Unassembled WGS sequence"/>
</dbReference>
<accession>A0A9D2N669</accession>
<sequence>MTKLKNTKKGMAKKALSVSLVAAMLATSNVPVWAAEDLFTDGSSAAVEAPAAEVEAFSAEPAEEVEEVTADAPALQADYTDDSTDVNVENYVVNNLKVNVGAWDTAATVSGSVTTAAGENVTGFQYTWLADGVQAAGKGATGNTGNRTVNTITYTPTRDDFDKTLSLRIYKEGDDGSTIFSKTITGIKVQPKVIVSSTKPEVKDTVYNGKEQKVVPTNAEAFKFSNYGIEANQITWSYTTEGNDFTNVTGKAITVVGTLEGTYDRGSSAYGYSFTSESDTYQITKKPIGSSNMSIDLKKTSVPYTGKQHTFKVSDITVNVVMDDNSKVDITGAFKSNAVVSDTNDNVAVGNNYKLNVTLPSLDDILADTDEAKAILSNFECQWGGESINSTNSYAITVLNLNNCTGEITTEYTVDAFKENPHGSVDPKDIKITTADGESFTLDNIKFDVNVAVNQVAVDAANAGRTGVIQNAVTVSYRT</sequence>
<gene>
    <name evidence="2" type="ORF">H9935_11075</name>
</gene>
<feature type="non-terminal residue" evidence="2">
    <location>
        <position position="479"/>
    </location>
</feature>
<protein>
    <submittedName>
        <fullName evidence="2">Uncharacterized protein</fullName>
    </submittedName>
</protein>
<reference evidence="2" key="1">
    <citation type="journal article" date="2021" name="PeerJ">
        <title>Extensive microbial diversity within the chicken gut microbiome revealed by metagenomics and culture.</title>
        <authorList>
            <person name="Gilroy R."/>
            <person name="Ravi A."/>
            <person name="Getino M."/>
            <person name="Pursley I."/>
            <person name="Horton D.L."/>
            <person name="Alikhan N.F."/>
            <person name="Baker D."/>
            <person name="Gharbi K."/>
            <person name="Hall N."/>
            <person name="Watson M."/>
            <person name="Adriaenssens E.M."/>
            <person name="Foster-Nyarko E."/>
            <person name="Jarju S."/>
            <person name="Secka A."/>
            <person name="Antonio M."/>
            <person name="Oren A."/>
            <person name="Chaudhuri R.R."/>
            <person name="La Ragione R."/>
            <person name="Hildebrand F."/>
            <person name="Pallen M.J."/>
        </authorList>
    </citation>
    <scope>NUCLEOTIDE SEQUENCE</scope>
    <source>
        <strain evidence="2">ChiSxjej6B18-287</strain>
    </source>
</reference>
<proteinExistence type="predicted"/>
<reference evidence="2" key="2">
    <citation type="submission" date="2021-04" db="EMBL/GenBank/DDBJ databases">
        <authorList>
            <person name="Gilroy R."/>
        </authorList>
    </citation>
    <scope>NUCLEOTIDE SEQUENCE</scope>
    <source>
        <strain evidence="2">ChiSxjej6B18-287</strain>
    </source>
</reference>
<feature type="signal peptide" evidence="1">
    <location>
        <begin position="1"/>
        <end position="34"/>
    </location>
</feature>
<evidence type="ECO:0000313" key="3">
    <source>
        <dbReference type="Proteomes" id="UP000823893"/>
    </source>
</evidence>